<reference evidence="2 3" key="1">
    <citation type="submission" date="2019-09" db="EMBL/GenBank/DDBJ databases">
        <title>Draft genome of the ectomycorrhizal ascomycete Sphaerosporella brunnea.</title>
        <authorList>
            <consortium name="DOE Joint Genome Institute"/>
            <person name="Benucci G.M."/>
            <person name="Marozzi G."/>
            <person name="Antonielli L."/>
            <person name="Sanchez S."/>
            <person name="Marco P."/>
            <person name="Wang X."/>
            <person name="Falini L.B."/>
            <person name="Barry K."/>
            <person name="Haridas S."/>
            <person name="Lipzen A."/>
            <person name="Labutti K."/>
            <person name="Grigoriev I.V."/>
            <person name="Murat C."/>
            <person name="Martin F."/>
            <person name="Albertini E."/>
            <person name="Donnini D."/>
            <person name="Bonito G."/>
        </authorList>
    </citation>
    <scope>NUCLEOTIDE SEQUENCE [LARGE SCALE GENOMIC DNA]</scope>
    <source>
        <strain evidence="2 3">Sb_GMNB300</strain>
    </source>
</reference>
<dbReference type="InParanoid" id="A0A5J5F5K3"/>
<name>A0A5J5F5K3_9PEZI</name>
<feature type="compositionally biased region" description="Low complexity" evidence="1">
    <location>
        <begin position="119"/>
        <end position="128"/>
    </location>
</feature>
<accession>A0A5J5F5K3</accession>
<dbReference type="EMBL" id="VXIS01000031">
    <property type="protein sequence ID" value="KAA8911884.1"/>
    <property type="molecule type" value="Genomic_DNA"/>
</dbReference>
<proteinExistence type="predicted"/>
<evidence type="ECO:0000313" key="3">
    <source>
        <dbReference type="Proteomes" id="UP000326924"/>
    </source>
</evidence>
<comment type="caution">
    <text evidence="2">The sequence shown here is derived from an EMBL/GenBank/DDBJ whole genome shotgun (WGS) entry which is preliminary data.</text>
</comment>
<protein>
    <submittedName>
        <fullName evidence="2">Uncharacterized protein</fullName>
    </submittedName>
</protein>
<feature type="compositionally biased region" description="Basic and acidic residues" evidence="1">
    <location>
        <begin position="62"/>
        <end position="81"/>
    </location>
</feature>
<gene>
    <name evidence="2" type="ORF">FN846DRAFT_887589</name>
</gene>
<organism evidence="2 3">
    <name type="scientific">Sphaerosporella brunnea</name>
    <dbReference type="NCBI Taxonomy" id="1250544"/>
    <lineage>
        <taxon>Eukaryota</taxon>
        <taxon>Fungi</taxon>
        <taxon>Dikarya</taxon>
        <taxon>Ascomycota</taxon>
        <taxon>Pezizomycotina</taxon>
        <taxon>Pezizomycetes</taxon>
        <taxon>Pezizales</taxon>
        <taxon>Pyronemataceae</taxon>
        <taxon>Sphaerosporella</taxon>
    </lineage>
</organism>
<evidence type="ECO:0000313" key="2">
    <source>
        <dbReference type="EMBL" id="KAA8911884.1"/>
    </source>
</evidence>
<keyword evidence="3" id="KW-1185">Reference proteome</keyword>
<dbReference type="Proteomes" id="UP000326924">
    <property type="component" value="Unassembled WGS sequence"/>
</dbReference>
<feature type="region of interest" description="Disordered" evidence="1">
    <location>
        <begin position="36"/>
        <end position="140"/>
    </location>
</feature>
<evidence type="ECO:0000256" key="1">
    <source>
        <dbReference type="SAM" id="MobiDB-lite"/>
    </source>
</evidence>
<sequence>MTGMQNLFNSCLGPYPARTISGVGRLAHTVSTMVRTAAPLPLESSRDRKAGTVRRSQYYSGSRRDDKDHQPKCQGIKRTEYDLEASSSDEKSVLSIDEESDSSSDIVGSPEHLETTELESQTGLQRQGQQEEEEKQVFRF</sequence>
<dbReference type="AlphaFoldDB" id="A0A5J5F5K3"/>